<keyword evidence="5" id="KW-1185">Reference proteome</keyword>
<evidence type="ECO:0000313" key="4">
    <source>
        <dbReference type="EMBL" id="VVM07574.1"/>
    </source>
</evidence>
<name>A0A5E6MED6_9BACT</name>
<dbReference type="SUPFAM" id="SSF48600">
    <property type="entry name" value="Chorismate mutase II"/>
    <property type="match status" value="1"/>
</dbReference>
<dbReference type="EMBL" id="CABFUZ020000178">
    <property type="protein sequence ID" value="VVM07574.1"/>
    <property type="molecule type" value="Genomic_DNA"/>
</dbReference>
<dbReference type="PROSITE" id="PS51168">
    <property type="entry name" value="CHORISMATE_MUT_2"/>
    <property type="match status" value="1"/>
</dbReference>
<dbReference type="Proteomes" id="UP000381693">
    <property type="component" value="Unassembled WGS sequence"/>
</dbReference>
<dbReference type="PANTHER" id="PTHR38041:SF1">
    <property type="entry name" value="CHORISMATE MUTASE"/>
    <property type="match status" value="1"/>
</dbReference>
<evidence type="ECO:0000259" key="3">
    <source>
        <dbReference type="PROSITE" id="PS51168"/>
    </source>
</evidence>
<dbReference type="Gene3D" id="1.20.59.10">
    <property type="entry name" value="Chorismate mutase"/>
    <property type="match status" value="1"/>
</dbReference>
<dbReference type="GO" id="GO:0046417">
    <property type="term" value="P:chorismate metabolic process"/>
    <property type="evidence" value="ECO:0007669"/>
    <property type="project" value="InterPro"/>
</dbReference>
<keyword evidence="2" id="KW-0413">Isomerase</keyword>
<dbReference type="GO" id="GO:0004106">
    <property type="term" value="F:chorismate mutase activity"/>
    <property type="evidence" value="ECO:0007669"/>
    <property type="project" value="UniProtKB-EC"/>
</dbReference>
<feature type="domain" description="Chorismate mutase" evidence="3">
    <location>
        <begin position="5"/>
        <end position="95"/>
    </location>
</feature>
<evidence type="ECO:0000313" key="5">
    <source>
        <dbReference type="Proteomes" id="UP000381693"/>
    </source>
</evidence>
<dbReference type="EC" id="5.4.99.5" evidence="1"/>
<reference evidence="4" key="1">
    <citation type="submission" date="2019-09" db="EMBL/GenBank/DDBJ databases">
        <authorList>
            <person name="Cremers G."/>
        </authorList>
    </citation>
    <scope>NUCLEOTIDE SEQUENCE [LARGE SCALE GENOMIC DNA]</scope>
    <source>
        <strain evidence="4">3B</strain>
    </source>
</reference>
<organism evidence="4 5">
    <name type="scientific">Methylacidimicrobium cyclopophantes</name>
    <dbReference type="NCBI Taxonomy" id="1041766"/>
    <lineage>
        <taxon>Bacteria</taxon>
        <taxon>Pseudomonadati</taxon>
        <taxon>Verrucomicrobiota</taxon>
        <taxon>Methylacidimicrobium</taxon>
    </lineage>
</organism>
<dbReference type="AlphaFoldDB" id="A0A5E6MED6"/>
<dbReference type="InterPro" id="IPR002701">
    <property type="entry name" value="CM_II_prokaryot"/>
</dbReference>
<dbReference type="InterPro" id="IPR051331">
    <property type="entry name" value="Chorismate_mutase-related"/>
</dbReference>
<protein>
    <recommendedName>
        <fullName evidence="1">chorismate mutase</fullName>
        <ecNumber evidence="1">5.4.99.5</ecNumber>
    </recommendedName>
</protein>
<sequence>MDKSSHPKNEIERLRRRLDEVDHRILALLNRRMEIAKQIGERKRREAQLIFDPIREEAVIADLIQRNPGSLSEQGIRAIFQEIFSSSRAQQGLLRIGCCCGAAGLLVAQQRFGTSDGYRRIRSAKEGGRLLQSGTIDVLILPKKKLLDLSSFERRTDNARLLSVCGEIDPPRTLADHPMVRSGFYMVQREAEPPQPQEDSKGRKAVFLVGGCSQGAIDQWRDRFGTPWKETDARLETEGAPGKGLFVRLWEAFDPPPLEILWKGCREICGDSAWIVRLGAYPLSVVE</sequence>
<dbReference type="Pfam" id="PF01817">
    <property type="entry name" value="CM_2"/>
    <property type="match status" value="1"/>
</dbReference>
<dbReference type="RefSeq" id="WP_142525656.1">
    <property type="nucleotide sequence ID" value="NZ_CABFUZ020000178.1"/>
</dbReference>
<dbReference type="PANTHER" id="PTHR38041">
    <property type="entry name" value="CHORISMATE MUTASE"/>
    <property type="match status" value="1"/>
</dbReference>
<accession>A0A5E6MED6</accession>
<comment type="caution">
    <text evidence="4">The sequence shown here is derived from an EMBL/GenBank/DDBJ whole genome shotgun (WGS) entry which is preliminary data.</text>
</comment>
<dbReference type="SMART" id="SM00830">
    <property type="entry name" value="CM_2"/>
    <property type="match status" value="1"/>
</dbReference>
<gene>
    <name evidence="4" type="ORF">MAMC_01703</name>
</gene>
<proteinExistence type="predicted"/>
<evidence type="ECO:0000256" key="2">
    <source>
        <dbReference type="ARBA" id="ARBA00023235"/>
    </source>
</evidence>
<evidence type="ECO:0000256" key="1">
    <source>
        <dbReference type="ARBA" id="ARBA00012404"/>
    </source>
</evidence>
<dbReference type="GO" id="GO:0009697">
    <property type="term" value="P:salicylic acid biosynthetic process"/>
    <property type="evidence" value="ECO:0007669"/>
    <property type="project" value="TreeGrafter"/>
</dbReference>
<dbReference type="OrthoDB" id="9802281at2"/>
<dbReference type="InterPro" id="IPR036263">
    <property type="entry name" value="Chorismate_II_sf"/>
</dbReference>
<dbReference type="InterPro" id="IPR036979">
    <property type="entry name" value="CM_dom_sf"/>
</dbReference>